<dbReference type="Pfam" id="PF12158">
    <property type="entry name" value="DUF3592"/>
    <property type="match status" value="1"/>
</dbReference>
<proteinExistence type="predicted"/>
<feature type="compositionally biased region" description="Polar residues" evidence="1">
    <location>
        <begin position="50"/>
        <end position="62"/>
    </location>
</feature>
<keyword evidence="2" id="KW-1133">Transmembrane helix</keyword>
<dbReference type="EMBL" id="PEBK01000006">
    <property type="protein sequence ID" value="PJM74966.1"/>
    <property type="molecule type" value="Genomic_DNA"/>
</dbReference>
<accession>A0A2M9HDT7</accession>
<feature type="transmembrane region" description="Helical" evidence="2">
    <location>
        <begin position="203"/>
        <end position="226"/>
    </location>
</feature>
<evidence type="ECO:0000313" key="5">
    <source>
        <dbReference type="Proteomes" id="UP000231451"/>
    </source>
</evidence>
<sequence length="230" mass="25177">MIRSHRHPILPVPAVDALSDTLGINRSFHHGTVPCMQYRRRSRKAGIMASDNTDTHGTSDVSESAEGTVLGTDRPRHGGGDDRGFWARWSWAIICGWFSVIGAILLMASAGTLVGELRLRADCTEITDGIVTQMILNPADPDEEDSSDTWTPVFRYGVDGRSYEQRASVASSPPRYEVGQAVTVRYDPADPSRYVVEGDNAALILYTAITVMCLGFTAVLPVALAVRRRR</sequence>
<comment type="caution">
    <text evidence="4">The sequence shown here is derived from an EMBL/GenBank/DDBJ whole genome shotgun (WGS) entry which is preliminary data.</text>
</comment>
<dbReference type="InterPro" id="IPR021994">
    <property type="entry name" value="DUF3592"/>
</dbReference>
<feature type="region of interest" description="Disordered" evidence="1">
    <location>
        <begin position="49"/>
        <end position="75"/>
    </location>
</feature>
<gene>
    <name evidence="4" type="ORF">CSQ87_06950</name>
</gene>
<evidence type="ECO:0000259" key="3">
    <source>
        <dbReference type="Pfam" id="PF12158"/>
    </source>
</evidence>
<protein>
    <recommendedName>
        <fullName evidence="3">DUF3592 domain-containing protein</fullName>
    </recommendedName>
</protein>
<dbReference type="AlphaFoldDB" id="A0A2M9HDT7"/>
<name>A0A2M9HDT7_9BIFI</name>
<organism evidence="4 5">
    <name type="scientific">Bifidobacterium simiarum</name>
    <dbReference type="NCBI Taxonomy" id="2045441"/>
    <lineage>
        <taxon>Bacteria</taxon>
        <taxon>Bacillati</taxon>
        <taxon>Actinomycetota</taxon>
        <taxon>Actinomycetes</taxon>
        <taxon>Bifidobacteriales</taxon>
        <taxon>Bifidobacteriaceae</taxon>
        <taxon>Bifidobacterium</taxon>
    </lineage>
</organism>
<evidence type="ECO:0000256" key="1">
    <source>
        <dbReference type="SAM" id="MobiDB-lite"/>
    </source>
</evidence>
<evidence type="ECO:0000256" key="2">
    <source>
        <dbReference type="SAM" id="Phobius"/>
    </source>
</evidence>
<keyword evidence="2" id="KW-0812">Transmembrane</keyword>
<reference evidence="4 5" key="1">
    <citation type="submission" date="2017-10" db="EMBL/GenBank/DDBJ databases">
        <title>Draft genome sequences of strains TRE 1, TRE 9, TRE H and TRI 7, isolated from tamarins, belonging to four potential novel Bifidobacterium species.</title>
        <authorList>
            <person name="Mattarelli P."/>
            <person name="Modesto M."/>
            <person name="Puglisi E."/>
            <person name="Morelli L."/>
            <person name="Spezio C."/>
            <person name="Bonetti A."/>
            <person name="Sandri C."/>
        </authorList>
    </citation>
    <scope>NUCLEOTIDE SEQUENCE [LARGE SCALE GENOMIC DNA]</scope>
    <source>
        <strain evidence="5">TRI7</strain>
    </source>
</reference>
<dbReference type="OrthoDB" id="3239119at2"/>
<keyword evidence="2" id="KW-0472">Membrane</keyword>
<keyword evidence="5" id="KW-1185">Reference proteome</keyword>
<dbReference type="Proteomes" id="UP000231451">
    <property type="component" value="Unassembled WGS sequence"/>
</dbReference>
<evidence type="ECO:0000313" key="4">
    <source>
        <dbReference type="EMBL" id="PJM74966.1"/>
    </source>
</evidence>
<feature type="transmembrane region" description="Helical" evidence="2">
    <location>
        <begin position="89"/>
        <end position="110"/>
    </location>
</feature>
<feature type="domain" description="DUF3592" evidence="3">
    <location>
        <begin position="127"/>
        <end position="199"/>
    </location>
</feature>